<evidence type="ECO:0000259" key="3">
    <source>
        <dbReference type="Pfam" id="PF02517"/>
    </source>
</evidence>
<feature type="transmembrane region" description="Helical" evidence="2">
    <location>
        <begin position="235"/>
        <end position="255"/>
    </location>
</feature>
<evidence type="ECO:0000313" key="4">
    <source>
        <dbReference type="EMBL" id="MDA2808561.1"/>
    </source>
</evidence>
<evidence type="ECO:0000313" key="5">
    <source>
        <dbReference type="Proteomes" id="UP001165685"/>
    </source>
</evidence>
<keyword evidence="4" id="KW-0645">Protease</keyword>
<feature type="transmembrane region" description="Helical" evidence="2">
    <location>
        <begin position="262"/>
        <end position="280"/>
    </location>
</feature>
<feature type="domain" description="CAAX prenyl protease 2/Lysostaphin resistance protein A-like" evidence="3">
    <location>
        <begin position="177"/>
        <end position="274"/>
    </location>
</feature>
<keyword evidence="4" id="KW-0482">Metalloprotease</keyword>
<feature type="transmembrane region" description="Helical" evidence="2">
    <location>
        <begin position="107"/>
        <end position="131"/>
    </location>
</feature>
<evidence type="ECO:0000256" key="1">
    <source>
        <dbReference type="SAM" id="MobiDB-lite"/>
    </source>
</evidence>
<feature type="transmembrane region" description="Helical" evidence="2">
    <location>
        <begin position="32"/>
        <end position="54"/>
    </location>
</feature>
<accession>A0ABT4TV25</accession>
<dbReference type="EMBL" id="JAQFWP010000090">
    <property type="protein sequence ID" value="MDA2808561.1"/>
    <property type="molecule type" value="Genomic_DNA"/>
</dbReference>
<keyword evidence="2" id="KW-0472">Membrane</keyword>
<reference evidence="4" key="1">
    <citation type="submission" date="2023-01" db="EMBL/GenBank/DDBJ databases">
        <title>Draft genome sequence of Nocardiopsis sp. LSu2-4 isolated from halophytes.</title>
        <authorList>
            <person name="Duangmal K."/>
            <person name="Chantavorakit T."/>
        </authorList>
    </citation>
    <scope>NUCLEOTIDE SEQUENCE</scope>
    <source>
        <strain evidence="4">LSu2-4</strain>
    </source>
</reference>
<keyword evidence="2" id="KW-0812">Transmembrane</keyword>
<dbReference type="PANTHER" id="PTHR35797">
    <property type="entry name" value="PROTEASE-RELATED"/>
    <property type="match status" value="1"/>
</dbReference>
<feature type="compositionally biased region" description="Low complexity" evidence="1">
    <location>
        <begin position="1"/>
        <end position="13"/>
    </location>
</feature>
<proteinExistence type="predicted"/>
<feature type="transmembrane region" description="Helical" evidence="2">
    <location>
        <begin position="194"/>
        <end position="215"/>
    </location>
</feature>
<keyword evidence="5" id="KW-1185">Reference proteome</keyword>
<protein>
    <submittedName>
        <fullName evidence="4">CPBP family intramembrane metalloprotease</fullName>
    </submittedName>
</protein>
<feature type="transmembrane region" description="Helical" evidence="2">
    <location>
        <begin position="66"/>
        <end position="86"/>
    </location>
</feature>
<name>A0ABT4TV25_9ACTN</name>
<feature type="region of interest" description="Disordered" evidence="1">
    <location>
        <begin position="1"/>
        <end position="25"/>
    </location>
</feature>
<dbReference type="Pfam" id="PF02517">
    <property type="entry name" value="Rce1-like"/>
    <property type="match status" value="1"/>
</dbReference>
<feature type="transmembrane region" description="Helical" evidence="2">
    <location>
        <begin position="300"/>
        <end position="320"/>
    </location>
</feature>
<dbReference type="InterPro" id="IPR042150">
    <property type="entry name" value="MmRce1-like"/>
</dbReference>
<gene>
    <name evidence="4" type="ORF">O4U47_28895</name>
</gene>
<keyword evidence="4" id="KW-0378">Hydrolase</keyword>
<keyword evidence="2" id="KW-1133">Transmembrane helix</keyword>
<evidence type="ECO:0000256" key="2">
    <source>
        <dbReference type="SAM" id="Phobius"/>
    </source>
</evidence>
<feature type="transmembrane region" description="Helical" evidence="2">
    <location>
        <begin position="162"/>
        <end position="182"/>
    </location>
</feature>
<dbReference type="Proteomes" id="UP001165685">
    <property type="component" value="Unassembled WGS sequence"/>
</dbReference>
<comment type="caution">
    <text evidence="4">The sequence shown here is derived from an EMBL/GenBank/DDBJ whole genome shotgun (WGS) entry which is preliminary data.</text>
</comment>
<dbReference type="PANTHER" id="PTHR35797:SF1">
    <property type="entry name" value="PROTEASE"/>
    <property type="match status" value="1"/>
</dbReference>
<feature type="compositionally biased region" description="Pro residues" evidence="1">
    <location>
        <begin position="14"/>
        <end position="25"/>
    </location>
</feature>
<sequence length="338" mass="34869">MPAAPQSPSQSAPPSAPRPGPHSRPPLPRSPLAVVSFCVLAYALAWAVASPMWLSGQGLDHPHQRLILQAMMLTPAIAAAIVLVATGHRRDILRVSALVPFRPAGRILRYCLYGLLVPVPLMGGAILLAAATGGFPLDLADFSGFRELAGPMGLVDPDGSGVPAGALALFGAIQLGGLLLSVPALLGEEWGWRGYLLPALLPLGTWPALLLHGAVWGAWHAPAVLLGYNLGRTDLLGVAMMTAWGVLLGVIVGWLRLGSGSVWPAVIGHGAINVASAWPIVFGDAGSGIAEASALPMPLWYAMGAAMLVMVGAGAVVQAVRSRRAAAPRDDAEPSSSR</sequence>
<organism evidence="4 5">
    <name type="scientific">Nocardiopsis suaedae</name>
    <dbReference type="NCBI Taxonomy" id="3018444"/>
    <lineage>
        <taxon>Bacteria</taxon>
        <taxon>Bacillati</taxon>
        <taxon>Actinomycetota</taxon>
        <taxon>Actinomycetes</taxon>
        <taxon>Streptosporangiales</taxon>
        <taxon>Nocardiopsidaceae</taxon>
        <taxon>Nocardiopsis</taxon>
    </lineage>
</organism>
<dbReference type="RefSeq" id="WP_270681152.1">
    <property type="nucleotide sequence ID" value="NZ_JAQFWP010000090.1"/>
</dbReference>
<dbReference type="GO" id="GO:0008237">
    <property type="term" value="F:metallopeptidase activity"/>
    <property type="evidence" value="ECO:0007669"/>
    <property type="project" value="UniProtKB-KW"/>
</dbReference>
<dbReference type="InterPro" id="IPR003675">
    <property type="entry name" value="Rce1/LyrA-like_dom"/>
</dbReference>